<keyword evidence="2" id="KW-0345">HDL</keyword>
<dbReference type="PRINTS" id="PR00306">
    <property type="entry name" value="SERUMAMYLOID"/>
</dbReference>
<proteinExistence type="inferred from homology"/>
<evidence type="ECO:0000256" key="2">
    <source>
        <dbReference type="RuleBase" id="RU000539"/>
    </source>
</evidence>
<feature type="chain" id="PRO_5040248185" description="Serum amyloid A protein" evidence="4">
    <location>
        <begin position="18"/>
        <end position="133"/>
    </location>
</feature>
<organism evidence="5 6">
    <name type="scientific">Muraenolepis orangiensis</name>
    <name type="common">Patagonian moray cod</name>
    <dbReference type="NCBI Taxonomy" id="630683"/>
    <lineage>
        <taxon>Eukaryota</taxon>
        <taxon>Metazoa</taxon>
        <taxon>Chordata</taxon>
        <taxon>Craniata</taxon>
        <taxon>Vertebrata</taxon>
        <taxon>Euteleostomi</taxon>
        <taxon>Actinopterygii</taxon>
        <taxon>Neopterygii</taxon>
        <taxon>Teleostei</taxon>
        <taxon>Neoteleostei</taxon>
        <taxon>Acanthomorphata</taxon>
        <taxon>Zeiogadaria</taxon>
        <taxon>Gadariae</taxon>
        <taxon>Gadiformes</taxon>
        <taxon>Muraenolepidoidei</taxon>
        <taxon>Muraenolepididae</taxon>
        <taxon>Muraenolepis</taxon>
    </lineage>
</organism>
<dbReference type="EMBL" id="JANIIK010000111">
    <property type="protein sequence ID" value="KAJ3594768.1"/>
    <property type="molecule type" value="Genomic_DNA"/>
</dbReference>
<dbReference type="GO" id="GO:0034364">
    <property type="term" value="C:high-density lipoprotein particle"/>
    <property type="evidence" value="ECO:0007669"/>
    <property type="project" value="UniProtKB-UniRule"/>
</dbReference>
<evidence type="ECO:0000313" key="5">
    <source>
        <dbReference type="EMBL" id="KAJ3594768.1"/>
    </source>
</evidence>
<evidence type="ECO:0000313" key="6">
    <source>
        <dbReference type="Proteomes" id="UP001148018"/>
    </source>
</evidence>
<dbReference type="SMART" id="SM00197">
    <property type="entry name" value="SAA"/>
    <property type="match status" value="1"/>
</dbReference>
<dbReference type="InterPro" id="IPR000096">
    <property type="entry name" value="Serum_amyloid_A"/>
</dbReference>
<feature type="signal peptide" evidence="4">
    <location>
        <begin position="1"/>
        <end position="17"/>
    </location>
</feature>
<dbReference type="OrthoDB" id="6112826at2759"/>
<dbReference type="Pfam" id="PF00277">
    <property type="entry name" value="SAA"/>
    <property type="match status" value="1"/>
</dbReference>
<comment type="function">
    <text evidence="2">Major acute phase reactant. Apolipoprotein of the HDL complex.</text>
</comment>
<evidence type="ECO:0000256" key="3">
    <source>
        <dbReference type="SAM" id="MobiDB-lite"/>
    </source>
</evidence>
<feature type="compositionally biased region" description="Basic and acidic residues" evidence="3">
    <location>
        <begin position="88"/>
        <end position="100"/>
    </location>
</feature>
<dbReference type="AlphaFoldDB" id="A0A9Q0DWD4"/>
<dbReference type="Proteomes" id="UP001148018">
    <property type="component" value="Unassembled WGS sequence"/>
</dbReference>
<protein>
    <recommendedName>
        <fullName evidence="2">Serum amyloid A protein</fullName>
    </recommendedName>
</protein>
<dbReference type="PANTHER" id="PTHR23424:SF29">
    <property type="entry name" value="SERUM AMYLOID A PROTEIN"/>
    <property type="match status" value="1"/>
</dbReference>
<sequence>MKLILAGLFILAVGTHAQWYHFPREAVQGAGDMARAYGDMRKANWKNSDKYFHARGNYDAAQRGPGGRWIAEVISDARENVQGNSGRGHLDSAADQEANRWGRNGGDPNVYRPRGCLRDTEDETVYPRRCMFL</sequence>
<comment type="similarity">
    <text evidence="1 2">Belongs to the SAA family.</text>
</comment>
<evidence type="ECO:0000256" key="1">
    <source>
        <dbReference type="ARBA" id="ARBA00007745"/>
    </source>
</evidence>
<keyword evidence="2" id="KW-0011">Acute phase</keyword>
<dbReference type="Gene3D" id="1.10.132.110">
    <property type="entry name" value="Serum amyloid A protein"/>
    <property type="match status" value="1"/>
</dbReference>
<dbReference type="PIRSF" id="PIRSF002472">
    <property type="entry name" value="Serum_amyloid_A"/>
    <property type="match status" value="1"/>
</dbReference>
<keyword evidence="6" id="KW-1185">Reference proteome</keyword>
<keyword evidence="4" id="KW-0732">Signal</keyword>
<accession>A0A9Q0DWD4</accession>
<dbReference type="GO" id="GO:0006953">
    <property type="term" value="P:acute-phase response"/>
    <property type="evidence" value="ECO:0007669"/>
    <property type="project" value="UniProtKB-UniRule"/>
</dbReference>
<name>A0A9Q0DWD4_9TELE</name>
<gene>
    <name evidence="5" type="ORF">NHX12_004075</name>
</gene>
<dbReference type="PANTHER" id="PTHR23424">
    <property type="entry name" value="SERUM AMYLOID A"/>
    <property type="match status" value="1"/>
</dbReference>
<dbReference type="FunFam" id="1.10.132.110:FF:000001">
    <property type="entry name" value="Serum amyloid A protein"/>
    <property type="match status" value="1"/>
</dbReference>
<reference evidence="5" key="1">
    <citation type="submission" date="2022-07" db="EMBL/GenBank/DDBJ databases">
        <title>Chromosome-level genome of Muraenolepis orangiensis.</title>
        <authorList>
            <person name="Kim J."/>
        </authorList>
    </citation>
    <scope>NUCLEOTIDE SEQUENCE</scope>
    <source>
        <strain evidence="5">KU_S4_2022</strain>
        <tissue evidence="5">Muscle</tissue>
    </source>
</reference>
<dbReference type="InterPro" id="IPR052464">
    <property type="entry name" value="Synovial_Prolif_Regulator"/>
</dbReference>
<evidence type="ECO:0000256" key="4">
    <source>
        <dbReference type="SAM" id="SignalP"/>
    </source>
</evidence>
<comment type="caution">
    <text evidence="5">The sequence shown here is derived from an EMBL/GenBank/DDBJ whole genome shotgun (WGS) entry which is preliminary data.</text>
</comment>
<feature type="region of interest" description="Disordered" evidence="3">
    <location>
        <begin position="81"/>
        <end position="106"/>
    </location>
</feature>